<gene>
    <name evidence="2" type="ORF">M0R45_033709</name>
</gene>
<evidence type="ECO:0000256" key="1">
    <source>
        <dbReference type="SAM" id="MobiDB-lite"/>
    </source>
</evidence>
<evidence type="ECO:0000313" key="2">
    <source>
        <dbReference type="EMBL" id="KAK9925385.1"/>
    </source>
</evidence>
<keyword evidence="3" id="KW-1185">Reference proteome</keyword>
<dbReference type="Proteomes" id="UP001457282">
    <property type="component" value="Unassembled WGS sequence"/>
</dbReference>
<evidence type="ECO:0000313" key="3">
    <source>
        <dbReference type="Proteomes" id="UP001457282"/>
    </source>
</evidence>
<name>A0AAW1WKF8_RUBAR</name>
<organism evidence="2 3">
    <name type="scientific">Rubus argutus</name>
    <name type="common">Southern blackberry</name>
    <dbReference type="NCBI Taxonomy" id="59490"/>
    <lineage>
        <taxon>Eukaryota</taxon>
        <taxon>Viridiplantae</taxon>
        <taxon>Streptophyta</taxon>
        <taxon>Embryophyta</taxon>
        <taxon>Tracheophyta</taxon>
        <taxon>Spermatophyta</taxon>
        <taxon>Magnoliopsida</taxon>
        <taxon>eudicotyledons</taxon>
        <taxon>Gunneridae</taxon>
        <taxon>Pentapetalae</taxon>
        <taxon>rosids</taxon>
        <taxon>fabids</taxon>
        <taxon>Rosales</taxon>
        <taxon>Rosaceae</taxon>
        <taxon>Rosoideae</taxon>
        <taxon>Rosoideae incertae sedis</taxon>
        <taxon>Rubus</taxon>
    </lineage>
</organism>
<comment type="caution">
    <text evidence="2">The sequence shown here is derived from an EMBL/GenBank/DDBJ whole genome shotgun (WGS) entry which is preliminary data.</text>
</comment>
<protein>
    <submittedName>
        <fullName evidence="2">Uncharacterized protein</fullName>
    </submittedName>
</protein>
<dbReference type="PANTHER" id="PTHR35737">
    <property type="entry name" value="CRYPTIC LOCI REGULATOR"/>
    <property type="match status" value="1"/>
</dbReference>
<dbReference type="PANTHER" id="PTHR35737:SF1">
    <property type="entry name" value="CRYPTIC LOCI REGULATOR"/>
    <property type="match status" value="1"/>
</dbReference>
<dbReference type="EMBL" id="JBEDUW010000006">
    <property type="protein sequence ID" value="KAK9925385.1"/>
    <property type="molecule type" value="Genomic_DNA"/>
</dbReference>
<reference evidence="2 3" key="1">
    <citation type="journal article" date="2023" name="G3 (Bethesda)">
        <title>A chromosome-length genome assembly and annotation of blackberry (Rubus argutus, cv. 'Hillquist').</title>
        <authorList>
            <person name="Bruna T."/>
            <person name="Aryal R."/>
            <person name="Dudchenko O."/>
            <person name="Sargent D.J."/>
            <person name="Mead D."/>
            <person name="Buti M."/>
            <person name="Cavallini A."/>
            <person name="Hytonen T."/>
            <person name="Andres J."/>
            <person name="Pham M."/>
            <person name="Weisz D."/>
            <person name="Mascagni F."/>
            <person name="Usai G."/>
            <person name="Natali L."/>
            <person name="Bassil N."/>
            <person name="Fernandez G.E."/>
            <person name="Lomsadze A."/>
            <person name="Armour M."/>
            <person name="Olukolu B."/>
            <person name="Poorten T."/>
            <person name="Britton C."/>
            <person name="Davik J."/>
            <person name="Ashrafi H."/>
            <person name="Aiden E.L."/>
            <person name="Borodovsky M."/>
            <person name="Worthington M."/>
        </authorList>
    </citation>
    <scope>NUCLEOTIDE SEQUENCE [LARGE SCALE GENOMIC DNA]</scope>
    <source>
        <strain evidence="2">PI 553951</strain>
    </source>
</reference>
<feature type="compositionally biased region" description="Basic and acidic residues" evidence="1">
    <location>
        <begin position="94"/>
        <end position="109"/>
    </location>
</feature>
<accession>A0AAW1WKF8</accession>
<feature type="region of interest" description="Disordered" evidence="1">
    <location>
        <begin position="94"/>
        <end position="118"/>
    </location>
</feature>
<feature type="region of interest" description="Disordered" evidence="1">
    <location>
        <begin position="26"/>
        <end position="57"/>
    </location>
</feature>
<sequence>MESTSSAAWQNDDVWELRHDDDGFVYKRKKRRRLDDPEVPAPPPPSAADLPEDTDARRREWKEKSLLKLKTQYQAEIEHWELLSSRLRAMEEKTRQIQQRRLEQPEREQTPSFDGSGVSGIHFSESVLDELLLQAQAQEAVIGDVSNLCDMVEAMCSAQEEDLAQSLIDLPVWGSPRELMKSLCDQ</sequence>
<dbReference type="AlphaFoldDB" id="A0AAW1WKF8"/>
<proteinExistence type="predicted"/>